<dbReference type="SMART" id="SM00382">
    <property type="entry name" value="AAA"/>
    <property type="match status" value="1"/>
</dbReference>
<feature type="domain" description="AAA+ ATPase" evidence="4">
    <location>
        <begin position="41"/>
        <end position="229"/>
    </location>
</feature>
<dbReference type="InterPro" id="IPR007111">
    <property type="entry name" value="NACHT_NTPase"/>
</dbReference>
<dbReference type="EMBL" id="JAAHFQ010000419">
    <property type="protein sequence ID" value="NER29724.1"/>
    <property type="molecule type" value="Genomic_DNA"/>
</dbReference>
<dbReference type="PANTHER" id="PTHR47691">
    <property type="entry name" value="REGULATOR-RELATED"/>
    <property type="match status" value="1"/>
</dbReference>
<evidence type="ECO:0000256" key="2">
    <source>
        <dbReference type="ARBA" id="ARBA00022803"/>
    </source>
</evidence>
<dbReference type="PRINTS" id="PR00364">
    <property type="entry name" value="DISEASERSIST"/>
</dbReference>
<feature type="repeat" description="TPR" evidence="3">
    <location>
        <begin position="539"/>
        <end position="572"/>
    </location>
</feature>
<dbReference type="InterPro" id="IPR027417">
    <property type="entry name" value="P-loop_NTPase"/>
</dbReference>
<keyword evidence="2 3" id="KW-0802">TPR repeat</keyword>
<dbReference type="SUPFAM" id="SSF52540">
    <property type="entry name" value="P-loop containing nucleoside triphosphate hydrolases"/>
    <property type="match status" value="1"/>
</dbReference>
<comment type="caution">
    <text evidence="5">The sequence shown here is derived from an EMBL/GenBank/DDBJ whole genome shotgun (WGS) entry which is preliminary data.</text>
</comment>
<organism evidence="5">
    <name type="scientific">Symploca sp. SIO1C4</name>
    <dbReference type="NCBI Taxonomy" id="2607765"/>
    <lineage>
        <taxon>Bacteria</taxon>
        <taxon>Bacillati</taxon>
        <taxon>Cyanobacteriota</taxon>
        <taxon>Cyanophyceae</taxon>
        <taxon>Coleofasciculales</taxon>
        <taxon>Coleofasciculaceae</taxon>
        <taxon>Symploca</taxon>
    </lineage>
</organism>
<dbReference type="Pfam" id="PF05729">
    <property type="entry name" value="NACHT"/>
    <property type="match status" value="1"/>
</dbReference>
<protein>
    <submittedName>
        <fullName evidence="5">Tetratricopeptide repeat protein</fullName>
    </submittedName>
</protein>
<sequence length="606" mass="70398">MPNKEQEYDVCCQHQFPLAPPTWGFVGRQLEIAEIEKALEQHNILLLRGMAGVGKTTLLNYLCQRWQMTNFAQDIFYFSYEQQAWTLAQILFEIGKKVYENSELAQFQELSQQGQIQKLVSKLRSQDYILIIDNLESLTGQRLAIKNILPKEQRDQIQNLLSQLLGGKTRAVLSSRSGEYWLQPETFQTNIYPLQGLDQEARLLLAQRILQSAVSASHLAEIIQDQYFEKLMQLLAGYPLAMEVILANLKQQSPQEIWQRLQGKDVNSEDQAERLVKCVEYIYRNPSREAQNLLLCLAPFSEFIERSFSLPNYFQQLQTLKPWSNYTFDNFNNLIQEAIKGGFLLPTKLSSELLNNNKIISEHYILKITPCFSYLLKAKLDHNQETTNKALLAVFVKHYQLLADSYQSLMQSQDIEQQKLGVLFCQLEYNNLHQALLFCLKQQASINIFFCLDKYYQLLDDLNRRLKLSEFVCQAQQTYLPQIQTGKRAFHRAMALDRLAISYLQMQQYQKAKESYQQVLKLLQSISGVEQRQKQLALGSTYYQLGMVSRELGELEVAQQHYQQALVIFSNLSARNEQGKAYQQLKVVAQKMQEIEKRREQGLGNR</sequence>
<dbReference type="InterPro" id="IPR019734">
    <property type="entry name" value="TPR_rpt"/>
</dbReference>
<dbReference type="AlphaFoldDB" id="A0A6B3NI77"/>
<reference evidence="5" key="1">
    <citation type="submission" date="2019-11" db="EMBL/GenBank/DDBJ databases">
        <title>Genomic insights into an expanded diversity of filamentous marine cyanobacteria reveals the extraordinary biosynthetic potential of Moorea and Okeania.</title>
        <authorList>
            <person name="Ferreira Leao T."/>
            <person name="Wang M."/>
            <person name="Moss N."/>
            <person name="Da Silva R."/>
            <person name="Sanders J."/>
            <person name="Nurk S."/>
            <person name="Gurevich A."/>
            <person name="Humphrey G."/>
            <person name="Reher R."/>
            <person name="Zhu Q."/>
            <person name="Belda-Ferre P."/>
            <person name="Glukhov E."/>
            <person name="Rex R."/>
            <person name="Dorrestein P.C."/>
            <person name="Knight R."/>
            <person name="Pevzner P."/>
            <person name="Gerwick W.H."/>
            <person name="Gerwick L."/>
        </authorList>
    </citation>
    <scope>NUCLEOTIDE SEQUENCE</scope>
    <source>
        <strain evidence="5">SIO1C4</strain>
    </source>
</reference>
<name>A0A6B3NI77_9CYAN</name>
<evidence type="ECO:0000256" key="1">
    <source>
        <dbReference type="ARBA" id="ARBA00022737"/>
    </source>
</evidence>
<evidence type="ECO:0000259" key="4">
    <source>
        <dbReference type="SMART" id="SM00382"/>
    </source>
</evidence>
<dbReference type="InterPro" id="IPR013105">
    <property type="entry name" value="TPR_2"/>
</dbReference>
<dbReference type="Gene3D" id="3.40.50.300">
    <property type="entry name" value="P-loop containing nucleotide triphosphate hydrolases"/>
    <property type="match status" value="1"/>
</dbReference>
<dbReference type="InterPro" id="IPR011990">
    <property type="entry name" value="TPR-like_helical_dom_sf"/>
</dbReference>
<dbReference type="Pfam" id="PF13181">
    <property type="entry name" value="TPR_8"/>
    <property type="match status" value="1"/>
</dbReference>
<accession>A0A6B3NI77</accession>
<dbReference type="SUPFAM" id="SSF48452">
    <property type="entry name" value="TPR-like"/>
    <property type="match status" value="1"/>
</dbReference>
<dbReference type="InterPro" id="IPR003593">
    <property type="entry name" value="AAA+_ATPase"/>
</dbReference>
<keyword evidence="1" id="KW-0677">Repeat</keyword>
<dbReference type="SMART" id="SM00028">
    <property type="entry name" value="TPR"/>
    <property type="match status" value="2"/>
</dbReference>
<dbReference type="PROSITE" id="PS50005">
    <property type="entry name" value="TPR"/>
    <property type="match status" value="2"/>
</dbReference>
<dbReference type="Gene3D" id="1.25.40.10">
    <property type="entry name" value="Tetratricopeptide repeat domain"/>
    <property type="match status" value="1"/>
</dbReference>
<proteinExistence type="predicted"/>
<evidence type="ECO:0000313" key="5">
    <source>
        <dbReference type="EMBL" id="NER29724.1"/>
    </source>
</evidence>
<gene>
    <name evidence="5" type="ORF">F6J89_19430</name>
</gene>
<dbReference type="PANTHER" id="PTHR47691:SF3">
    <property type="entry name" value="HTH-TYPE TRANSCRIPTIONAL REGULATOR RV0890C-RELATED"/>
    <property type="match status" value="1"/>
</dbReference>
<dbReference type="Pfam" id="PF07719">
    <property type="entry name" value="TPR_2"/>
    <property type="match status" value="1"/>
</dbReference>
<evidence type="ECO:0000256" key="3">
    <source>
        <dbReference type="PROSITE-ProRule" id="PRU00339"/>
    </source>
</evidence>
<feature type="repeat" description="TPR" evidence="3">
    <location>
        <begin position="493"/>
        <end position="526"/>
    </location>
</feature>